<dbReference type="Pfam" id="PF22513">
    <property type="entry name" value="FitA-like_RHH"/>
    <property type="match status" value="1"/>
</dbReference>
<feature type="compositionally biased region" description="Basic and acidic residues" evidence="1">
    <location>
        <begin position="69"/>
        <end position="85"/>
    </location>
</feature>
<dbReference type="InterPro" id="IPR053853">
    <property type="entry name" value="FitA-like_RHH"/>
</dbReference>
<protein>
    <submittedName>
        <fullName evidence="3">Plasmid stability protein</fullName>
    </submittedName>
</protein>
<dbReference type="InterPro" id="IPR010985">
    <property type="entry name" value="Ribbon_hlx_hlx"/>
</dbReference>
<evidence type="ECO:0000313" key="3">
    <source>
        <dbReference type="EMBL" id="BAO84179.1"/>
    </source>
</evidence>
<dbReference type="GO" id="GO:0006355">
    <property type="term" value="P:regulation of DNA-templated transcription"/>
    <property type="evidence" value="ECO:0007669"/>
    <property type="project" value="InterPro"/>
</dbReference>
<keyword evidence="4" id="KW-1185">Reference proteome</keyword>
<dbReference type="Gene3D" id="1.10.1220.10">
    <property type="entry name" value="Met repressor-like"/>
    <property type="match status" value="1"/>
</dbReference>
<dbReference type="RefSeq" id="WP_045536649.1">
    <property type="nucleotide sequence ID" value="NZ_AP014569.1"/>
</dbReference>
<gene>
    <name evidence="3" type="ORF">SMCB_1951</name>
</gene>
<dbReference type="KEGG" id="cbab:SMCB_1951"/>
<organism evidence="3 4">
    <name type="scientific">Serpentinimonas maccroryi</name>
    <dbReference type="NCBI Taxonomy" id="1458426"/>
    <lineage>
        <taxon>Bacteria</taxon>
        <taxon>Pseudomonadati</taxon>
        <taxon>Pseudomonadota</taxon>
        <taxon>Betaproteobacteria</taxon>
        <taxon>Burkholderiales</taxon>
        <taxon>Comamonadaceae</taxon>
        <taxon>Serpentinimonas</taxon>
    </lineage>
</organism>
<sequence>MPTLTIRNLDDRLKQRLRLRAAQHGWSMEQEARVILAQVLETPAQNDGAAWLQRVRQRFQGVAGDDWQPSDRREGTERELPHFDP</sequence>
<evidence type="ECO:0000313" key="4">
    <source>
        <dbReference type="Proteomes" id="UP000066014"/>
    </source>
</evidence>
<accession>A0A060NZ61</accession>
<name>A0A060NZ61_9BURK</name>
<dbReference type="Proteomes" id="UP000066014">
    <property type="component" value="Chromosome"/>
</dbReference>
<proteinExistence type="predicted"/>
<dbReference type="EMBL" id="AP014569">
    <property type="protein sequence ID" value="BAO84179.1"/>
    <property type="molecule type" value="Genomic_DNA"/>
</dbReference>
<dbReference type="HOGENOM" id="CLU_168829_2_1_4"/>
<dbReference type="STRING" id="1458426.SMCB_1951"/>
<dbReference type="InterPro" id="IPR013321">
    <property type="entry name" value="Arc_rbn_hlx_hlx"/>
</dbReference>
<reference evidence="3 4" key="1">
    <citation type="journal article" date="2014" name="Nat. Commun.">
        <title>Physiological and genomic features of highly alkaliphilic hydrogen-utilizing Betaproteobacteria from a continental serpentinizing site.</title>
        <authorList>
            <person name="Suzuki S."/>
            <person name="Kuenen J.G."/>
            <person name="Schipper K."/>
            <person name="van der Velde S."/>
            <person name="Ishii S."/>
            <person name="Wu A."/>
            <person name="Sorokin D.Y."/>
            <person name="Tenney A."/>
            <person name="Meng X.Y."/>
            <person name="Morrill P.L."/>
            <person name="Kamagata Y."/>
            <person name="Muyzer G."/>
            <person name="Nealson K.H."/>
        </authorList>
    </citation>
    <scope>NUCLEOTIDE SEQUENCE [LARGE SCALE GENOMIC DNA]</scope>
    <source>
        <strain evidence="3 4">B1</strain>
    </source>
</reference>
<feature type="region of interest" description="Disordered" evidence="1">
    <location>
        <begin position="62"/>
        <end position="85"/>
    </location>
</feature>
<evidence type="ECO:0000259" key="2">
    <source>
        <dbReference type="Pfam" id="PF22513"/>
    </source>
</evidence>
<dbReference type="AlphaFoldDB" id="A0A060NZ61"/>
<evidence type="ECO:0000256" key="1">
    <source>
        <dbReference type="SAM" id="MobiDB-lite"/>
    </source>
</evidence>
<feature type="domain" description="Antitoxin FitA-like ribbon-helix-helix" evidence="2">
    <location>
        <begin position="2"/>
        <end position="39"/>
    </location>
</feature>
<dbReference type="SUPFAM" id="SSF47598">
    <property type="entry name" value="Ribbon-helix-helix"/>
    <property type="match status" value="1"/>
</dbReference>